<dbReference type="EMBL" id="MTKT01004486">
    <property type="protein sequence ID" value="OWM71359.1"/>
    <property type="molecule type" value="Genomic_DNA"/>
</dbReference>
<dbReference type="GO" id="GO:0016791">
    <property type="term" value="F:phosphatase activity"/>
    <property type="evidence" value="ECO:0007669"/>
    <property type="project" value="TreeGrafter"/>
</dbReference>
<dbReference type="Proteomes" id="UP000197138">
    <property type="component" value="Unassembled WGS sequence"/>
</dbReference>
<dbReference type="InterPro" id="IPR050275">
    <property type="entry name" value="PGM_Phosphatase"/>
</dbReference>
<dbReference type="InterPro" id="IPR013078">
    <property type="entry name" value="His_Pase_superF_clade-1"/>
</dbReference>
<dbReference type="SUPFAM" id="SSF53254">
    <property type="entry name" value="Phosphoglycerate mutase-like"/>
    <property type="match status" value="1"/>
</dbReference>
<dbReference type="Gene3D" id="3.40.50.1240">
    <property type="entry name" value="Phosphoglycerate mutase-like"/>
    <property type="match status" value="1"/>
</dbReference>
<organism evidence="2 3">
    <name type="scientific">Punica granatum</name>
    <name type="common">Pomegranate</name>
    <dbReference type="NCBI Taxonomy" id="22663"/>
    <lineage>
        <taxon>Eukaryota</taxon>
        <taxon>Viridiplantae</taxon>
        <taxon>Streptophyta</taxon>
        <taxon>Embryophyta</taxon>
        <taxon>Tracheophyta</taxon>
        <taxon>Spermatophyta</taxon>
        <taxon>Magnoliopsida</taxon>
        <taxon>eudicotyledons</taxon>
        <taxon>Gunneridae</taxon>
        <taxon>Pentapetalae</taxon>
        <taxon>rosids</taxon>
        <taxon>malvids</taxon>
        <taxon>Myrtales</taxon>
        <taxon>Lythraceae</taxon>
        <taxon>Punica</taxon>
    </lineage>
</organism>
<name>A0A218WFU9_PUNGR</name>
<dbReference type="SMART" id="SM00855">
    <property type="entry name" value="PGAM"/>
    <property type="match status" value="1"/>
</dbReference>
<dbReference type="AlphaFoldDB" id="A0A218WFU9"/>
<reference evidence="3" key="1">
    <citation type="journal article" date="2017" name="Plant J.">
        <title>The pomegranate (Punica granatum L.) genome and the genomics of punicalagin biosynthesis.</title>
        <authorList>
            <person name="Qin G."/>
            <person name="Xu C."/>
            <person name="Ming R."/>
            <person name="Tang H."/>
            <person name="Guyot R."/>
            <person name="Kramer E.M."/>
            <person name="Hu Y."/>
            <person name="Yi X."/>
            <person name="Qi Y."/>
            <person name="Xu X."/>
            <person name="Gao Z."/>
            <person name="Pan H."/>
            <person name="Jian J."/>
            <person name="Tian Y."/>
            <person name="Yue Z."/>
            <person name="Xu Y."/>
        </authorList>
    </citation>
    <scope>NUCLEOTIDE SEQUENCE [LARGE SCALE GENOMIC DNA]</scope>
    <source>
        <strain evidence="3">cv. Dabenzi</strain>
    </source>
</reference>
<comment type="caution">
    <text evidence="2">The sequence shown here is derived from an EMBL/GenBank/DDBJ whole genome shotgun (WGS) entry which is preliminary data.</text>
</comment>
<gene>
    <name evidence="2" type="ORF">CDL15_Pgr011488</name>
</gene>
<accession>A0A218WFU9</accession>
<proteinExistence type="inferred from homology"/>
<evidence type="ECO:0000313" key="2">
    <source>
        <dbReference type="EMBL" id="OWM71359.1"/>
    </source>
</evidence>
<evidence type="ECO:0000313" key="3">
    <source>
        <dbReference type="Proteomes" id="UP000197138"/>
    </source>
</evidence>
<evidence type="ECO:0000256" key="1">
    <source>
        <dbReference type="ARBA" id="ARBA00038362"/>
    </source>
</evidence>
<dbReference type="PANTHER" id="PTHR48100">
    <property type="entry name" value="BROAD-SPECIFICITY PHOSPHATASE YOR283W-RELATED"/>
    <property type="match status" value="1"/>
</dbReference>
<protein>
    <recommendedName>
        <fullName evidence="4">Phosphoglycerate mutase-like protein 1</fullName>
    </recommendedName>
</protein>
<dbReference type="Pfam" id="PF00300">
    <property type="entry name" value="His_Phos_1"/>
    <property type="match status" value="1"/>
</dbReference>
<comment type="similarity">
    <text evidence="1">Belongs to the phosphoglycerate mutase family.</text>
</comment>
<dbReference type="PANTHER" id="PTHR48100:SF64">
    <property type="entry name" value="PHOSPHOGLYCERATE MUTASE-LIKE PROTEIN"/>
    <property type="match status" value="1"/>
</dbReference>
<sequence>MENGGMQFMFGLGTVLCCDSISVHFHWLLIAEFVIYLMQVRHAEGIHNVESEKNHDALLSPALLDAQLSPRGWQQVNDLHKHVRDSGLLKRIELVVTSPLSRTMQTATGVFGQSDESEKLPFLAVELCRERLGVHPCDKRRSIKEYKSIFPSTDFSQIESNDDILWKPDHRETPEEIAARGVKFMNWLKARPEKEIAVVTHSVFLLHVLNTFGEGNKSEKSNLLSPLLQAHRAQPPLLSAPSLVYGVVAGLPSPMSCSIPAQC</sequence>
<dbReference type="CDD" id="cd07067">
    <property type="entry name" value="HP_PGM_like"/>
    <property type="match status" value="1"/>
</dbReference>
<dbReference type="InterPro" id="IPR029033">
    <property type="entry name" value="His_PPase_superfam"/>
</dbReference>
<dbReference type="GO" id="GO:0005737">
    <property type="term" value="C:cytoplasm"/>
    <property type="evidence" value="ECO:0007669"/>
    <property type="project" value="TreeGrafter"/>
</dbReference>
<evidence type="ECO:0008006" key="4">
    <source>
        <dbReference type="Google" id="ProtNLM"/>
    </source>
</evidence>